<dbReference type="GO" id="GO:0000976">
    <property type="term" value="F:transcription cis-regulatory region binding"/>
    <property type="evidence" value="ECO:0007669"/>
    <property type="project" value="TreeGrafter"/>
</dbReference>
<evidence type="ECO:0000259" key="11">
    <source>
        <dbReference type="PROSITE" id="PS51755"/>
    </source>
</evidence>
<dbReference type="SMART" id="SM00448">
    <property type="entry name" value="REC"/>
    <property type="match status" value="1"/>
</dbReference>
<dbReference type="InterPro" id="IPR016032">
    <property type="entry name" value="Sig_transdc_resp-reg_C-effctor"/>
</dbReference>
<dbReference type="RefSeq" id="WP_069715715.1">
    <property type="nucleotide sequence ID" value="NZ_MJEH01000003.1"/>
</dbReference>
<evidence type="ECO:0000256" key="1">
    <source>
        <dbReference type="ARBA" id="ARBA00004496"/>
    </source>
</evidence>
<gene>
    <name evidence="12" type="ORF">BFG57_08520</name>
</gene>
<dbReference type="InterPro" id="IPR001867">
    <property type="entry name" value="OmpR/PhoB-type_DNA-bd"/>
</dbReference>
<keyword evidence="13" id="KW-1185">Reference proteome</keyword>
<keyword evidence="6 9" id="KW-0238">DNA-binding</keyword>
<dbReference type="EMBL" id="MJEH01000003">
    <property type="protein sequence ID" value="OEH94359.1"/>
    <property type="molecule type" value="Genomic_DNA"/>
</dbReference>
<comment type="caution">
    <text evidence="12">The sequence shown here is derived from an EMBL/GenBank/DDBJ whole genome shotgun (WGS) entry which is preliminary data.</text>
</comment>
<comment type="subcellular location">
    <subcellularLocation>
        <location evidence="1">Cytoplasm</location>
    </subcellularLocation>
</comment>
<keyword evidence="2" id="KW-0963">Cytoplasm</keyword>
<dbReference type="AlphaFoldDB" id="A0A1E5LJS7"/>
<dbReference type="CDD" id="cd00383">
    <property type="entry name" value="trans_reg_C"/>
    <property type="match status" value="1"/>
</dbReference>
<reference evidence="12 13" key="1">
    <citation type="submission" date="2016-08" db="EMBL/GenBank/DDBJ databases">
        <title>Genome of Bacillus solimangrovi GH2-4.</title>
        <authorList>
            <person name="Lim S."/>
            <person name="Kim B.-C."/>
        </authorList>
    </citation>
    <scope>NUCLEOTIDE SEQUENCE [LARGE SCALE GENOMIC DNA]</scope>
    <source>
        <strain evidence="12 13">GH2-4</strain>
    </source>
</reference>
<sequence>MPRILIVEDEKSLARFIELELQYEGFDTQVVTDGREGLTLALNEEWDLLLLDLMLPNLNGIEICRRVRASKDTPIIMLTARDSVIDRISGLDSGADDYLAKPFEIGELLARIRSLFRRINRNDESEKNNQLSFRDLFIDQDAYIVTRAGNIIQLTKREYELLIIFMKNINRVLTREMLLDLVWGYESIVETNVVDVYVRYLRNKLDPDSSSRYIETVRGIGYVMRQ</sequence>
<evidence type="ECO:0000313" key="12">
    <source>
        <dbReference type="EMBL" id="OEH94359.1"/>
    </source>
</evidence>
<feature type="domain" description="Response regulatory" evidence="10">
    <location>
        <begin position="3"/>
        <end position="116"/>
    </location>
</feature>
<keyword evidence="5" id="KW-0805">Transcription regulation</keyword>
<dbReference type="FunFam" id="3.40.50.2300:FF:000001">
    <property type="entry name" value="DNA-binding response regulator PhoB"/>
    <property type="match status" value="1"/>
</dbReference>
<evidence type="ECO:0000256" key="2">
    <source>
        <dbReference type="ARBA" id="ARBA00022490"/>
    </source>
</evidence>
<dbReference type="Pfam" id="PF00072">
    <property type="entry name" value="Response_reg"/>
    <property type="match status" value="1"/>
</dbReference>
<proteinExistence type="predicted"/>
<dbReference type="STRING" id="1305675.BFG57_08520"/>
<dbReference type="InterPro" id="IPR001789">
    <property type="entry name" value="Sig_transdc_resp-reg_receiver"/>
</dbReference>
<dbReference type="SUPFAM" id="SSF52172">
    <property type="entry name" value="CheY-like"/>
    <property type="match status" value="1"/>
</dbReference>
<feature type="domain" description="OmpR/PhoB-type" evidence="11">
    <location>
        <begin position="128"/>
        <end position="226"/>
    </location>
</feature>
<dbReference type="InterPro" id="IPR036388">
    <property type="entry name" value="WH-like_DNA-bd_sf"/>
</dbReference>
<evidence type="ECO:0000256" key="7">
    <source>
        <dbReference type="ARBA" id="ARBA00023163"/>
    </source>
</evidence>
<evidence type="ECO:0000256" key="3">
    <source>
        <dbReference type="ARBA" id="ARBA00022553"/>
    </source>
</evidence>
<organism evidence="12 13">
    <name type="scientific">Bacillus solimangrovi</name>
    <dbReference type="NCBI Taxonomy" id="1305675"/>
    <lineage>
        <taxon>Bacteria</taxon>
        <taxon>Bacillati</taxon>
        <taxon>Bacillota</taxon>
        <taxon>Bacilli</taxon>
        <taxon>Bacillales</taxon>
        <taxon>Bacillaceae</taxon>
        <taxon>Bacillus</taxon>
    </lineage>
</organism>
<protein>
    <submittedName>
        <fullName evidence="12">DNA-binding response regulator</fullName>
    </submittedName>
</protein>
<dbReference type="SUPFAM" id="SSF46894">
    <property type="entry name" value="C-terminal effector domain of the bipartite response regulators"/>
    <property type="match status" value="1"/>
</dbReference>
<dbReference type="Pfam" id="PF00486">
    <property type="entry name" value="Trans_reg_C"/>
    <property type="match status" value="1"/>
</dbReference>
<keyword evidence="3 8" id="KW-0597">Phosphoprotein</keyword>
<feature type="DNA-binding region" description="OmpR/PhoB-type" evidence="9">
    <location>
        <begin position="128"/>
        <end position="226"/>
    </location>
</feature>
<keyword evidence="4" id="KW-0902">Two-component regulatory system</keyword>
<dbReference type="PROSITE" id="PS50110">
    <property type="entry name" value="RESPONSE_REGULATORY"/>
    <property type="match status" value="1"/>
</dbReference>
<evidence type="ECO:0000313" key="13">
    <source>
        <dbReference type="Proteomes" id="UP000095209"/>
    </source>
</evidence>
<dbReference type="OrthoDB" id="9790442at2"/>
<dbReference type="GO" id="GO:0005829">
    <property type="term" value="C:cytosol"/>
    <property type="evidence" value="ECO:0007669"/>
    <property type="project" value="TreeGrafter"/>
</dbReference>
<name>A0A1E5LJS7_9BACI</name>
<evidence type="ECO:0000256" key="5">
    <source>
        <dbReference type="ARBA" id="ARBA00023015"/>
    </source>
</evidence>
<dbReference type="GO" id="GO:0032993">
    <property type="term" value="C:protein-DNA complex"/>
    <property type="evidence" value="ECO:0007669"/>
    <property type="project" value="TreeGrafter"/>
</dbReference>
<dbReference type="Gene3D" id="3.40.50.2300">
    <property type="match status" value="1"/>
</dbReference>
<evidence type="ECO:0000256" key="4">
    <source>
        <dbReference type="ARBA" id="ARBA00023012"/>
    </source>
</evidence>
<evidence type="ECO:0000256" key="9">
    <source>
        <dbReference type="PROSITE-ProRule" id="PRU01091"/>
    </source>
</evidence>
<dbReference type="Gene3D" id="6.10.250.690">
    <property type="match status" value="1"/>
</dbReference>
<dbReference type="InterPro" id="IPR011006">
    <property type="entry name" value="CheY-like_superfamily"/>
</dbReference>
<dbReference type="FunFam" id="1.10.10.10:FF:000005">
    <property type="entry name" value="Two-component system response regulator"/>
    <property type="match status" value="1"/>
</dbReference>
<evidence type="ECO:0000256" key="6">
    <source>
        <dbReference type="ARBA" id="ARBA00023125"/>
    </source>
</evidence>
<dbReference type="InterPro" id="IPR039420">
    <property type="entry name" value="WalR-like"/>
</dbReference>
<dbReference type="Gene3D" id="1.10.10.10">
    <property type="entry name" value="Winged helix-like DNA-binding domain superfamily/Winged helix DNA-binding domain"/>
    <property type="match status" value="1"/>
</dbReference>
<dbReference type="Proteomes" id="UP000095209">
    <property type="component" value="Unassembled WGS sequence"/>
</dbReference>
<evidence type="ECO:0000259" key="10">
    <source>
        <dbReference type="PROSITE" id="PS50110"/>
    </source>
</evidence>
<keyword evidence="7" id="KW-0804">Transcription</keyword>
<dbReference type="PROSITE" id="PS51755">
    <property type="entry name" value="OMPR_PHOB"/>
    <property type="match status" value="1"/>
</dbReference>
<dbReference type="GO" id="GO:0006355">
    <property type="term" value="P:regulation of DNA-templated transcription"/>
    <property type="evidence" value="ECO:0007669"/>
    <property type="project" value="InterPro"/>
</dbReference>
<dbReference type="GO" id="GO:0000156">
    <property type="term" value="F:phosphorelay response regulator activity"/>
    <property type="evidence" value="ECO:0007669"/>
    <property type="project" value="TreeGrafter"/>
</dbReference>
<dbReference type="PANTHER" id="PTHR48111">
    <property type="entry name" value="REGULATOR OF RPOS"/>
    <property type="match status" value="1"/>
</dbReference>
<accession>A0A1E5LJS7</accession>
<evidence type="ECO:0000256" key="8">
    <source>
        <dbReference type="PROSITE-ProRule" id="PRU00169"/>
    </source>
</evidence>
<feature type="modified residue" description="4-aspartylphosphate" evidence="8">
    <location>
        <position position="52"/>
    </location>
</feature>
<dbReference type="SMART" id="SM00862">
    <property type="entry name" value="Trans_reg_C"/>
    <property type="match status" value="1"/>
</dbReference>
<dbReference type="PANTHER" id="PTHR48111:SF22">
    <property type="entry name" value="REGULATOR OF RPOS"/>
    <property type="match status" value="1"/>
</dbReference>